<evidence type="ECO:0000256" key="1">
    <source>
        <dbReference type="ARBA" id="ARBA00022714"/>
    </source>
</evidence>
<dbReference type="PANTHER" id="PTHR13847:SF274">
    <property type="entry name" value="RIESKE 2FE-2S IRON-SULFUR PROTEIN YHFW-RELATED"/>
    <property type="match status" value="1"/>
</dbReference>
<sequence>MQNSLWLSGIEPLSLNKLSTSLNCDVCIVGGGLTGVYTAYLLAKKGVNVVLLEANSSVAIATTGHSTGKLTPQHDAIFAKLLKSFSEEEARTYFDANQKAIDSALQSVNSDIFQKVDSYLYSTTDQGKQKLQDELEAYKLLNIPGLETLETELPFDINTAIKIENTSQIHPTNFTLHFAKLALKEGANLYSNTRVTKVVPDNNTIYTEDELEVSFNHLVLATHYPIEAIKGLQIAKLSIERSYLTATKNTELLKGQYLSVDSPSRTIRTALINNQPYFIYGGSSHKAGTVEDTQLYYDTLENEVMSKFDLPKPEFHWSAQDPDTADSIPYVGPITANESNIYIATGYRKWGLSNSLVAGEIISSAITKVKHPAEEIYHPSRNQFGITMLRMFNLIGFMTSNLAEGYLTRIDAPKCTHLGCKTRWNEGDETWDCPCHGSRFDKNGNVIEGPAVYPLDLK</sequence>
<evidence type="ECO:0000313" key="8">
    <source>
        <dbReference type="Proteomes" id="UP000030595"/>
    </source>
</evidence>
<keyword evidence="8" id="KW-1185">Reference proteome</keyword>
<dbReference type="InterPro" id="IPR005805">
    <property type="entry name" value="Rieske_Fe-S_prot_C"/>
</dbReference>
<evidence type="ECO:0000313" key="7">
    <source>
        <dbReference type="EMBL" id="KGR91803.1"/>
    </source>
</evidence>
<dbReference type="GO" id="GO:0005737">
    <property type="term" value="C:cytoplasm"/>
    <property type="evidence" value="ECO:0007669"/>
    <property type="project" value="TreeGrafter"/>
</dbReference>
<dbReference type="GO" id="GO:0051537">
    <property type="term" value="F:2 iron, 2 sulfur cluster binding"/>
    <property type="evidence" value="ECO:0007669"/>
    <property type="project" value="UniProtKB-KW"/>
</dbReference>
<dbReference type="PRINTS" id="PR00162">
    <property type="entry name" value="RIESKE"/>
</dbReference>
<evidence type="ECO:0000256" key="4">
    <source>
        <dbReference type="ARBA" id="ARBA00023014"/>
    </source>
</evidence>
<evidence type="ECO:0000259" key="6">
    <source>
        <dbReference type="PROSITE" id="PS51296"/>
    </source>
</evidence>
<dbReference type="InterPro" id="IPR036922">
    <property type="entry name" value="Rieske_2Fe-2S_sf"/>
</dbReference>
<dbReference type="GO" id="GO:0046872">
    <property type="term" value="F:metal ion binding"/>
    <property type="evidence" value="ECO:0007669"/>
    <property type="project" value="UniProtKB-KW"/>
</dbReference>
<keyword evidence="2" id="KW-0479">Metal-binding</keyword>
<dbReference type="Gene3D" id="2.102.10.10">
    <property type="entry name" value="Rieske [2Fe-2S] iron-sulphur domain"/>
    <property type="match status" value="1"/>
</dbReference>
<dbReference type="Pfam" id="PF00355">
    <property type="entry name" value="Rieske"/>
    <property type="match status" value="1"/>
</dbReference>
<dbReference type="InterPro" id="IPR017941">
    <property type="entry name" value="Rieske_2Fe-2S"/>
</dbReference>
<proteinExistence type="predicted"/>
<comment type="caution">
    <text evidence="7">The sequence shown here is derived from an EMBL/GenBank/DDBJ whole genome shotgun (WGS) entry which is preliminary data.</text>
</comment>
<evidence type="ECO:0000256" key="5">
    <source>
        <dbReference type="ARBA" id="ARBA00023157"/>
    </source>
</evidence>
<accession>A0A0A3J9I1</accession>
<dbReference type="SUPFAM" id="SSF50022">
    <property type="entry name" value="ISP domain"/>
    <property type="match status" value="1"/>
</dbReference>
<dbReference type="Gene3D" id="3.30.9.10">
    <property type="entry name" value="D-Amino Acid Oxidase, subunit A, domain 2"/>
    <property type="match status" value="1"/>
</dbReference>
<dbReference type="Proteomes" id="UP000030595">
    <property type="component" value="Unassembled WGS sequence"/>
</dbReference>
<dbReference type="PROSITE" id="PS51296">
    <property type="entry name" value="RIESKE"/>
    <property type="match status" value="1"/>
</dbReference>
<dbReference type="InterPro" id="IPR006076">
    <property type="entry name" value="FAD-dep_OxRdtase"/>
</dbReference>
<name>A0A0A3J9I1_9BACL</name>
<gene>
    <name evidence="7" type="ORF">CD30_04295</name>
</gene>
<dbReference type="GO" id="GO:0004497">
    <property type="term" value="F:monooxygenase activity"/>
    <property type="evidence" value="ECO:0007669"/>
    <property type="project" value="UniProtKB-ARBA"/>
</dbReference>
<dbReference type="EMBL" id="JPVQ01000004">
    <property type="protein sequence ID" value="KGR91803.1"/>
    <property type="molecule type" value="Genomic_DNA"/>
</dbReference>
<dbReference type="RefSeq" id="WP_036172776.1">
    <property type="nucleotide sequence ID" value="NZ_AVCZ01000004.1"/>
</dbReference>
<feature type="domain" description="Rieske" evidence="6">
    <location>
        <begin position="415"/>
        <end position="458"/>
    </location>
</feature>
<dbReference type="PANTHER" id="PTHR13847">
    <property type="entry name" value="SARCOSINE DEHYDROGENASE-RELATED"/>
    <property type="match status" value="1"/>
</dbReference>
<keyword evidence="3" id="KW-0408">Iron</keyword>
<dbReference type="GO" id="GO:0016020">
    <property type="term" value="C:membrane"/>
    <property type="evidence" value="ECO:0007669"/>
    <property type="project" value="InterPro"/>
</dbReference>
<dbReference type="eggNOG" id="COG0723">
    <property type="taxonomic scope" value="Bacteria"/>
</dbReference>
<dbReference type="InterPro" id="IPR036188">
    <property type="entry name" value="FAD/NAD-bd_sf"/>
</dbReference>
<evidence type="ECO:0000256" key="3">
    <source>
        <dbReference type="ARBA" id="ARBA00023004"/>
    </source>
</evidence>
<dbReference type="OrthoDB" id="9767869at2"/>
<dbReference type="GO" id="GO:0016705">
    <property type="term" value="F:oxidoreductase activity, acting on paired donors, with incorporation or reduction of molecular oxygen"/>
    <property type="evidence" value="ECO:0007669"/>
    <property type="project" value="UniProtKB-ARBA"/>
</dbReference>
<keyword evidence="5" id="KW-1015">Disulfide bond</keyword>
<keyword evidence="4" id="KW-0411">Iron-sulfur</keyword>
<dbReference type="AlphaFoldDB" id="A0A0A3J9I1"/>
<dbReference type="Pfam" id="PF01266">
    <property type="entry name" value="DAO"/>
    <property type="match status" value="1"/>
</dbReference>
<keyword evidence="1" id="KW-0001">2Fe-2S</keyword>
<protein>
    <submittedName>
        <fullName evidence="7">(2Fe-2S)-binding protein</fullName>
    </submittedName>
</protein>
<organism evidence="7 8">
    <name type="scientific">Ureibacillus massiliensis 4400831 = CIP 108448 = CCUG 49529</name>
    <dbReference type="NCBI Taxonomy" id="1211035"/>
    <lineage>
        <taxon>Bacteria</taxon>
        <taxon>Bacillati</taxon>
        <taxon>Bacillota</taxon>
        <taxon>Bacilli</taxon>
        <taxon>Bacillales</taxon>
        <taxon>Caryophanaceae</taxon>
        <taxon>Ureibacillus</taxon>
    </lineage>
</organism>
<reference evidence="7 8" key="1">
    <citation type="submission" date="2014-02" db="EMBL/GenBank/DDBJ databases">
        <title>Draft genome sequence of Lysinibacillus massiliensis CCUG 49529.</title>
        <authorList>
            <person name="Zhang F."/>
            <person name="Wang G."/>
            <person name="Zhang L."/>
        </authorList>
    </citation>
    <scope>NUCLEOTIDE SEQUENCE [LARGE SCALE GENOMIC DNA]</scope>
    <source>
        <strain evidence="7 8">CCUG 49529</strain>
    </source>
</reference>
<dbReference type="SUPFAM" id="SSF51905">
    <property type="entry name" value="FAD/NAD(P)-binding domain"/>
    <property type="match status" value="1"/>
</dbReference>
<dbReference type="eggNOG" id="COG0665">
    <property type="taxonomic scope" value="Bacteria"/>
</dbReference>
<evidence type="ECO:0000256" key="2">
    <source>
        <dbReference type="ARBA" id="ARBA00022723"/>
    </source>
</evidence>
<dbReference type="Gene3D" id="3.50.50.60">
    <property type="entry name" value="FAD/NAD(P)-binding domain"/>
    <property type="match status" value="1"/>
</dbReference>